<dbReference type="PANTHER" id="PTHR13391">
    <property type="entry name" value="MITOCHONDRIAL DISTRIBUTION REGULATOR MISATO"/>
    <property type="match status" value="1"/>
</dbReference>
<comment type="similarity">
    <text evidence="2">Belongs to the misato family.</text>
</comment>
<evidence type="ECO:0000259" key="5">
    <source>
        <dbReference type="Pfam" id="PF10644"/>
    </source>
</evidence>
<evidence type="ECO:0008006" key="8">
    <source>
        <dbReference type="Google" id="ProtNLM"/>
    </source>
</evidence>
<protein>
    <recommendedName>
        <fullName evidence="8">Misato Segment II tubulin-like domain-containing protein</fullName>
    </recommendedName>
</protein>
<feature type="domain" description="DML1/Misato tubulin" evidence="6">
    <location>
        <begin position="176"/>
        <end position="359"/>
    </location>
</feature>
<feature type="compositionally biased region" description="Low complexity" evidence="4">
    <location>
        <begin position="426"/>
        <end position="447"/>
    </location>
</feature>
<accession>A0A7S3QR85</accession>
<feature type="region of interest" description="Disordered" evidence="4">
    <location>
        <begin position="554"/>
        <end position="582"/>
    </location>
</feature>
<reference evidence="7" key="1">
    <citation type="submission" date="2021-01" db="EMBL/GenBank/DDBJ databases">
        <authorList>
            <person name="Corre E."/>
            <person name="Pelletier E."/>
            <person name="Niang G."/>
            <person name="Scheremetjew M."/>
            <person name="Finn R."/>
            <person name="Kale V."/>
            <person name="Holt S."/>
            <person name="Cochrane G."/>
            <person name="Meng A."/>
            <person name="Brown T."/>
            <person name="Cohen L."/>
        </authorList>
    </citation>
    <scope>NUCLEOTIDE SEQUENCE</scope>
    <source>
        <strain evidence="7">CCMP1320</strain>
    </source>
</reference>
<gene>
    <name evidence="7" type="ORF">DTER00134_LOCUS5759</name>
</gene>
<organism evidence="7">
    <name type="scientific">Dunaliella tertiolecta</name>
    <name type="common">Green alga</name>
    <dbReference type="NCBI Taxonomy" id="3047"/>
    <lineage>
        <taxon>Eukaryota</taxon>
        <taxon>Viridiplantae</taxon>
        <taxon>Chlorophyta</taxon>
        <taxon>core chlorophytes</taxon>
        <taxon>Chlorophyceae</taxon>
        <taxon>CS clade</taxon>
        <taxon>Chlamydomonadales</taxon>
        <taxon>Dunaliellaceae</taxon>
        <taxon>Dunaliella</taxon>
    </lineage>
</organism>
<evidence type="ECO:0000256" key="4">
    <source>
        <dbReference type="SAM" id="MobiDB-lite"/>
    </source>
</evidence>
<comment type="subcellular location">
    <subcellularLocation>
        <location evidence="1">Mitochondrion</location>
    </subcellularLocation>
</comment>
<name>A0A7S3QR85_DUNTE</name>
<dbReference type="EMBL" id="HBIP01010328">
    <property type="protein sequence ID" value="CAE0490686.1"/>
    <property type="molecule type" value="Transcribed_RNA"/>
</dbReference>
<dbReference type="Pfam" id="PF10644">
    <property type="entry name" value="Misat_Tub_SegII"/>
    <property type="match status" value="1"/>
</dbReference>
<dbReference type="InterPro" id="IPR019605">
    <property type="entry name" value="Misato_II_tubulin-like"/>
</dbReference>
<evidence type="ECO:0000256" key="2">
    <source>
        <dbReference type="ARBA" id="ARBA00008507"/>
    </source>
</evidence>
<dbReference type="InterPro" id="IPR036525">
    <property type="entry name" value="Tubulin/FtsZ_GTPase_sf"/>
</dbReference>
<sequence>MPHELITLQLGNYANYVGTHFWNLQDEVVGYSGRDEWWRYTAAVDNDVLYAAGEDKQGQLTYRPRALFVDLSGSLGGVRFTEDGSSAPAAAASSLNESAGISTWGGRLEVHQAEATPKSRFVQELEAQAELAQEDYEDEAAADARQASLEAAAVELSAHPHGHTLHKPPGNAGPSAGVRYWTDYLKALLAPKSVYTLPGLWHGSTSFAGFGDGSGLLEGKDGAEIREELSERVRNLGEACDLLQGFQMLVDDLSGFGGIATHLAEEINQEYGGSARPLMLFALRPPEVAAHYEHDGLSRMRRGLNEGLAATLLAEHCQLYVPAAPPLHPPSHLAFPPSSYFHTSALLAAALDTATMPIRTVGSAATPLGPPIGACNLHSLAKLLQGHGRGGQNLTSLGLALPAPHLPADMQQLGELTDTRMHHPHGPSSAAAAAGATEGHAASQAATGQRQNDWAGLPQGGPDNWITPLTEGVQNAAGACLAQSTSLRGPRTAYGPAHCSTAHSELLALLQRGPHRRCVQHLCIHPLPLLLPLPFPRMFSSAVGLNGDLSSPVAGLRQSHAPSQQQGVTPAAPSAPSTRSDRLVHDVRTAPVITQLAASSEFEGYLNKVAQNWRQAAASCIGQTMLEGWGVSKSDATETEEALLQAASTYAEGESDTEL</sequence>
<feature type="region of interest" description="Disordered" evidence="4">
    <location>
        <begin position="418"/>
        <end position="468"/>
    </location>
</feature>
<dbReference type="GO" id="GO:0007005">
    <property type="term" value="P:mitochondrion organization"/>
    <property type="evidence" value="ECO:0007669"/>
    <property type="project" value="InterPro"/>
</dbReference>
<dbReference type="AlphaFoldDB" id="A0A7S3QR85"/>
<dbReference type="GO" id="GO:0005739">
    <property type="term" value="C:mitochondrion"/>
    <property type="evidence" value="ECO:0007669"/>
    <property type="project" value="UniProtKB-SubCell"/>
</dbReference>
<dbReference type="PANTHER" id="PTHR13391:SF0">
    <property type="entry name" value="PROTEIN MISATO HOMOLOG 1"/>
    <property type="match status" value="1"/>
</dbReference>
<dbReference type="SUPFAM" id="SSF52490">
    <property type="entry name" value="Tubulin nucleotide-binding domain-like"/>
    <property type="match status" value="1"/>
</dbReference>
<evidence type="ECO:0000313" key="7">
    <source>
        <dbReference type="EMBL" id="CAE0490686.1"/>
    </source>
</evidence>
<dbReference type="InterPro" id="IPR029209">
    <property type="entry name" value="DML1/Misato_tubulin"/>
</dbReference>
<evidence type="ECO:0000256" key="3">
    <source>
        <dbReference type="ARBA" id="ARBA00023128"/>
    </source>
</evidence>
<dbReference type="InterPro" id="IPR049942">
    <property type="entry name" value="DML1/Misato"/>
</dbReference>
<dbReference type="Pfam" id="PF14881">
    <property type="entry name" value="Tubulin_3"/>
    <property type="match status" value="1"/>
</dbReference>
<evidence type="ECO:0000256" key="1">
    <source>
        <dbReference type="ARBA" id="ARBA00004173"/>
    </source>
</evidence>
<dbReference type="Gene3D" id="3.40.50.1440">
    <property type="entry name" value="Tubulin/FtsZ, GTPase domain"/>
    <property type="match status" value="1"/>
</dbReference>
<keyword evidence="3" id="KW-0496">Mitochondrion</keyword>
<feature type="domain" description="Misato Segment II tubulin-like" evidence="5">
    <location>
        <begin position="3"/>
        <end position="126"/>
    </location>
</feature>
<evidence type="ECO:0000259" key="6">
    <source>
        <dbReference type="Pfam" id="PF14881"/>
    </source>
</evidence>
<proteinExistence type="inferred from homology"/>